<evidence type="ECO:0008006" key="3">
    <source>
        <dbReference type="Google" id="ProtNLM"/>
    </source>
</evidence>
<sequence>MTTATYTHVTTTLIEAPVEVVWSQVRDLLVLVRMVFGTKLDEYYTRGWIEGGSVDRVPAALAFCLRSGGPEMVVEGVGRSDREYLLQYCTRGRVMLVADYFGELRLIPTTHPADWTVMVHKREFSVLDGTASDYAAQMVAGMVDFMNGEAEAMRDAFTPKS</sequence>
<accession>A0ABT5EBE8</accession>
<dbReference type="EMBL" id="JAQNDL010000004">
    <property type="protein sequence ID" value="MDC0723186.1"/>
    <property type="molecule type" value="Genomic_DNA"/>
</dbReference>
<dbReference type="Proteomes" id="UP001221686">
    <property type="component" value="Unassembled WGS sequence"/>
</dbReference>
<organism evidence="1 2">
    <name type="scientific">Nannocystis bainbridge</name>
    <dbReference type="NCBI Taxonomy" id="2995303"/>
    <lineage>
        <taxon>Bacteria</taxon>
        <taxon>Pseudomonadati</taxon>
        <taxon>Myxococcota</taxon>
        <taxon>Polyangia</taxon>
        <taxon>Nannocystales</taxon>
        <taxon>Nannocystaceae</taxon>
        <taxon>Nannocystis</taxon>
    </lineage>
</organism>
<keyword evidence="2" id="KW-1185">Reference proteome</keyword>
<protein>
    <recommendedName>
        <fullName evidence="3">Polyketide cyclase / dehydrase and lipid transport</fullName>
    </recommendedName>
</protein>
<evidence type="ECO:0000313" key="2">
    <source>
        <dbReference type="Proteomes" id="UP001221686"/>
    </source>
</evidence>
<proteinExistence type="predicted"/>
<dbReference type="SUPFAM" id="SSF55961">
    <property type="entry name" value="Bet v1-like"/>
    <property type="match status" value="1"/>
</dbReference>
<comment type="caution">
    <text evidence="1">The sequence shown here is derived from an EMBL/GenBank/DDBJ whole genome shotgun (WGS) entry which is preliminary data.</text>
</comment>
<reference evidence="1 2" key="1">
    <citation type="submission" date="2022-11" db="EMBL/GenBank/DDBJ databases">
        <title>Minimal conservation of predation-associated metabolite biosynthetic gene clusters underscores biosynthetic potential of Myxococcota including descriptions for ten novel species: Archangium lansinium sp. nov., Myxococcus landrumus sp. nov., Nannocystis bai.</title>
        <authorList>
            <person name="Ahearne A."/>
            <person name="Stevens C."/>
            <person name="Dowd S."/>
        </authorList>
    </citation>
    <scope>NUCLEOTIDE SEQUENCE [LARGE SCALE GENOMIC DNA]</scope>
    <source>
        <strain evidence="1 2">BB15-2</strain>
    </source>
</reference>
<name>A0ABT5EBE8_9BACT</name>
<dbReference type="Gene3D" id="3.30.530.20">
    <property type="match status" value="1"/>
</dbReference>
<dbReference type="InterPro" id="IPR023393">
    <property type="entry name" value="START-like_dom_sf"/>
</dbReference>
<dbReference type="RefSeq" id="WP_272091723.1">
    <property type="nucleotide sequence ID" value="NZ_JAQNDL010000004.1"/>
</dbReference>
<evidence type="ECO:0000313" key="1">
    <source>
        <dbReference type="EMBL" id="MDC0723186.1"/>
    </source>
</evidence>
<gene>
    <name evidence="1" type="ORF">POL25_40245</name>
</gene>